<dbReference type="Gene3D" id="3.40.50.170">
    <property type="entry name" value="Formyl transferase, N-terminal domain"/>
    <property type="match status" value="1"/>
</dbReference>
<organism evidence="6 7">
    <name type="scientific">Ancrocorticia populi</name>
    <dbReference type="NCBI Taxonomy" id="2175228"/>
    <lineage>
        <taxon>Bacteria</taxon>
        <taxon>Bacillati</taxon>
        <taxon>Actinomycetota</taxon>
        <taxon>Actinomycetes</taxon>
        <taxon>Actinomycetales</taxon>
        <taxon>Actinomycetaceae</taxon>
        <taxon>Ancrocorticia</taxon>
    </lineage>
</organism>
<dbReference type="NCBIfam" id="TIGR00639">
    <property type="entry name" value="PurN"/>
    <property type="match status" value="1"/>
</dbReference>
<keyword evidence="3" id="KW-0658">Purine biosynthesis</keyword>
<dbReference type="PANTHER" id="PTHR43369">
    <property type="entry name" value="PHOSPHORIBOSYLGLYCINAMIDE FORMYLTRANSFERASE"/>
    <property type="match status" value="1"/>
</dbReference>
<dbReference type="PANTHER" id="PTHR43369:SF2">
    <property type="entry name" value="PHOSPHORIBOSYLGLYCINAMIDE FORMYLTRANSFERASE"/>
    <property type="match status" value="1"/>
</dbReference>
<dbReference type="EMBL" id="QETB01000001">
    <property type="protein sequence ID" value="PWF27797.1"/>
    <property type="molecule type" value="Genomic_DNA"/>
</dbReference>
<dbReference type="OrthoDB" id="9806170at2"/>
<dbReference type="GO" id="GO:0006189">
    <property type="term" value="P:'de novo' IMP biosynthetic process"/>
    <property type="evidence" value="ECO:0007669"/>
    <property type="project" value="InterPro"/>
</dbReference>
<evidence type="ECO:0000256" key="2">
    <source>
        <dbReference type="ARBA" id="ARBA00022679"/>
    </source>
</evidence>
<evidence type="ECO:0000313" key="7">
    <source>
        <dbReference type="Proteomes" id="UP000245283"/>
    </source>
</evidence>
<comment type="pathway">
    <text evidence="1">Purine metabolism; IMP biosynthesis via de novo pathway; N(2)-formyl-N(1)-(5-phospho-D-ribosyl)glycinamide from N(1)-(5-phospho-D-ribosyl)glycinamide (10-formyl THF route): step 1/1.</text>
</comment>
<dbReference type="AlphaFoldDB" id="A0A2V1KEC8"/>
<keyword evidence="7" id="KW-1185">Reference proteome</keyword>
<proteinExistence type="predicted"/>
<protein>
    <recommendedName>
        <fullName evidence="4">Phosphoribosylglycinamide formyltransferase</fullName>
        <ecNumber evidence="4">2.1.2.2</ecNumber>
    </recommendedName>
</protein>
<reference evidence="7" key="1">
    <citation type="submission" date="2018-05" db="EMBL/GenBank/DDBJ databases">
        <authorList>
            <person name="Li Y."/>
        </authorList>
    </citation>
    <scope>NUCLEOTIDE SEQUENCE [LARGE SCALE GENOMIC DNA]</scope>
    <source>
        <strain evidence="7">sk1b4</strain>
    </source>
</reference>
<comment type="caution">
    <text evidence="6">The sequence shown here is derived from an EMBL/GenBank/DDBJ whole genome shotgun (WGS) entry which is preliminary data.</text>
</comment>
<dbReference type="SUPFAM" id="SSF53328">
    <property type="entry name" value="Formyltransferase"/>
    <property type="match status" value="1"/>
</dbReference>
<evidence type="ECO:0000259" key="5">
    <source>
        <dbReference type="Pfam" id="PF00551"/>
    </source>
</evidence>
<evidence type="ECO:0000313" key="6">
    <source>
        <dbReference type="EMBL" id="PWF27797.1"/>
    </source>
</evidence>
<name>A0A2V1KEC8_9ACTO</name>
<dbReference type="InterPro" id="IPR036477">
    <property type="entry name" value="Formyl_transf_N_sf"/>
</dbReference>
<dbReference type="InterPro" id="IPR002376">
    <property type="entry name" value="Formyl_transf_N"/>
</dbReference>
<keyword evidence="2 6" id="KW-0808">Transferase</keyword>
<dbReference type="CDD" id="cd08645">
    <property type="entry name" value="FMT_core_GART"/>
    <property type="match status" value="1"/>
</dbReference>
<dbReference type="GO" id="GO:0005829">
    <property type="term" value="C:cytosol"/>
    <property type="evidence" value="ECO:0007669"/>
    <property type="project" value="TreeGrafter"/>
</dbReference>
<evidence type="ECO:0000256" key="1">
    <source>
        <dbReference type="ARBA" id="ARBA00005054"/>
    </source>
</evidence>
<dbReference type="GO" id="GO:0004644">
    <property type="term" value="F:phosphoribosylglycinamide formyltransferase activity"/>
    <property type="evidence" value="ECO:0007669"/>
    <property type="project" value="UniProtKB-UniRule"/>
</dbReference>
<sequence>MVSGAGSNMQALLDASRDPAFGAQIVAVGADRDGTRGLEIAREAGIPTFVEKLGDYPTREVWDRALTTAVTTFSPDLVVLAGFLKLVGPEFLGAFPGRVINTHNALLPSFPGIHGPADALAYGVKITGASLFIVDPGVDTGAILAQVTCPVLDDDDEACLLDRIKSVERDQLVDVVGAMARQGWWMDGRRAGLC</sequence>
<accession>A0A2V1KEC8</accession>
<dbReference type="EC" id="2.1.2.2" evidence="4"/>
<dbReference type="Proteomes" id="UP000245283">
    <property type="component" value="Unassembled WGS sequence"/>
</dbReference>
<dbReference type="InterPro" id="IPR004607">
    <property type="entry name" value="GART"/>
</dbReference>
<evidence type="ECO:0000256" key="3">
    <source>
        <dbReference type="ARBA" id="ARBA00022755"/>
    </source>
</evidence>
<gene>
    <name evidence="6" type="ORF">DD236_04105</name>
</gene>
<dbReference type="Pfam" id="PF00551">
    <property type="entry name" value="Formyl_trans_N"/>
    <property type="match status" value="1"/>
</dbReference>
<feature type="domain" description="Formyl transferase N-terminal" evidence="5">
    <location>
        <begin position="1"/>
        <end position="176"/>
    </location>
</feature>
<evidence type="ECO:0000256" key="4">
    <source>
        <dbReference type="NCBIfam" id="TIGR00639"/>
    </source>
</evidence>